<gene>
    <name evidence="1" type="ORF">ENO47_09540</name>
</gene>
<protein>
    <submittedName>
        <fullName evidence="1">Uncharacterized protein</fullName>
    </submittedName>
</protein>
<dbReference type="EMBL" id="DSFP01000080">
    <property type="protein sequence ID" value="HEW46881.1"/>
    <property type="molecule type" value="Genomic_DNA"/>
</dbReference>
<dbReference type="AlphaFoldDB" id="A0A7C2V8E0"/>
<evidence type="ECO:0000313" key="1">
    <source>
        <dbReference type="EMBL" id="HEW46881.1"/>
    </source>
</evidence>
<accession>A0A7C2V8E0</accession>
<organism evidence="1">
    <name type="scientific">Hydrogenobacter sp</name>
    <dbReference type="NCBI Taxonomy" id="2152829"/>
    <lineage>
        <taxon>Bacteria</taxon>
        <taxon>Pseudomonadati</taxon>
        <taxon>Aquificota</taxon>
        <taxon>Aquificia</taxon>
        <taxon>Aquificales</taxon>
        <taxon>Aquificaceae</taxon>
        <taxon>Hydrogenobacter</taxon>
    </lineage>
</organism>
<sequence>MRGIRVFWELLVAVVFLIVNLGYGEEIGKVKNNHNFIYLNSPEGKKYEKYYDIVWKTVVMKDFKKLGKSAKSSLEGVSKDKIGIIVEDLDDDGIPDIIATITKGFYYCLRDFEGVERRCKGFVILVKPDEKHKPINMIDITPLVDRIDVSKEKYNGLKKLVLNRKFELIYDGKEYKVDPKYRFIFMGEPGWQKYKKYYDVVWKMIVLEDFPKPEDRNLFEVTKEDIGIMPVDLNDDGMQDIIATVINRFYCGDKLLSCDVDVILTKPNGTHKIIGGGHWFIGDPIYVSREKTNGLRNIYIRDSILKYNGKHYEQTW</sequence>
<name>A0A7C2V8E0_9AQUI</name>
<comment type="caution">
    <text evidence="1">The sequence shown here is derived from an EMBL/GenBank/DDBJ whole genome shotgun (WGS) entry which is preliminary data.</text>
</comment>
<proteinExistence type="predicted"/>
<reference evidence="1" key="1">
    <citation type="journal article" date="2020" name="mSystems">
        <title>Genome- and Community-Level Interaction Insights into Carbon Utilization and Element Cycling Functions of Hydrothermarchaeota in Hydrothermal Sediment.</title>
        <authorList>
            <person name="Zhou Z."/>
            <person name="Liu Y."/>
            <person name="Xu W."/>
            <person name="Pan J."/>
            <person name="Luo Z.H."/>
            <person name="Li M."/>
        </authorList>
    </citation>
    <scope>NUCLEOTIDE SEQUENCE [LARGE SCALE GENOMIC DNA]</scope>
    <source>
        <strain evidence="1">SpSt-132</strain>
    </source>
</reference>